<gene>
    <name evidence="1" type="ORF">T12_16591</name>
</gene>
<evidence type="ECO:0000313" key="2">
    <source>
        <dbReference type="Proteomes" id="UP000054783"/>
    </source>
</evidence>
<evidence type="ECO:0000313" key="1">
    <source>
        <dbReference type="EMBL" id="KRY16955.1"/>
    </source>
</evidence>
<keyword evidence="2" id="KW-1185">Reference proteome</keyword>
<reference evidence="1 2" key="1">
    <citation type="submission" date="2015-01" db="EMBL/GenBank/DDBJ databases">
        <title>Evolution of Trichinella species and genotypes.</title>
        <authorList>
            <person name="Korhonen P.K."/>
            <person name="Edoardo P."/>
            <person name="Giuseppe L.R."/>
            <person name="Gasser R.B."/>
        </authorList>
    </citation>
    <scope>NUCLEOTIDE SEQUENCE [LARGE SCALE GENOMIC DNA]</scope>
    <source>
        <strain evidence="1">ISS2496</strain>
    </source>
</reference>
<protein>
    <submittedName>
        <fullName evidence="1">Uncharacterized protein</fullName>
    </submittedName>
</protein>
<dbReference type="EMBL" id="JYDQ01000070">
    <property type="protein sequence ID" value="KRY16955.1"/>
    <property type="molecule type" value="Genomic_DNA"/>
</dbReference>
<name>A0A0V0ZWE7_9BILA</name>
<accession>A0A0V0ZWE7</accession>
<organism evidence="1 2">
    <name type="scientific">Trichinella patagoniensis</name>
    <dbReference type="NCBI Taxonomy" id="990121"/>
    <lineage>
        <taxon>Eukaryota</taxon>
        <taxon>Metazoa</taxon>
        <taxon>Ecdysozoa</taxon>
        <taxon>Nematoda</taxon>
        <taxon>Enoplea</taxon>
        <taxon>Dorylaimia</taxon>
        <taxon>Trichinellida</taxon>
        <taxon>Trichinellidae</taxon>
        <taxon>Trichinella</taxon>
    </lineage>
</organism>
<sequence length="77" mass="8978">MATTYPMAASLKGFEFVYFKCQHYCLMQLVLCHMKIAFTHDSLIVSYLVTLCNYYVVFVGEEETVVHCEILQNKRIT</sequence>
<dbReference type="Proteomes" id="UP000054783">
    <property type="component" value="Unassembled WGS sequence"/>
</dbReference>
<comment type="caution">
    <text evidence="1">The sequence shown here is derived from an EMBL/GenBank/DDBJ whole genome shotgun (WGS) entry which is preliminary data.</text>
</comment>
<proteinExistence type="predicted"/>
<dbReference type="AlphaFoldDB" id="A0A0V0ZWE7"/>